<dbReference type="AlphaFoldDB" id="A0A1A7XPF7"/>
<evidence type="ECO:0000313" key="1">
    <source>
        <dbReference type="EMBL" id="SBP19724.1"/>
    </source>
</evidence>
<accession>A0A1A7XPF7</accession>
<protein>
    <submittedName>
        <fullName evidence="1">Uncharacterized protein</fullName>
    </submittedName>
</protein>
<dbReference type="EMBL" id="HADW01018324">
    <property type="protein sequence ID" value="SBP19724.1"/>
    <property type="molecule type" value="Transcribed_RNA"/>
</dbReference>
<feature type="non-terminal residue" evidence="1">
    <location>
        <position position="89"/>
    </location>
</feature>
<gene>
    <name evidence="1" type="primary">Nfu_g_1_019341</name>
</gene>
<reference evidence="1" key="1">
    <citation type="submission" date="2016-05" db="EMBL/GenBank/DDBJ databases">
        <authorList>
            <person name="Lavstsen T."/>
            <person name="Jespersen J.S."/>
        </authorList>
    </citation>
    <scope>NUCLEOTIDE SEQUENCE</scope>
    <source>
        <tissue evidence="1">Brain</tissue>
    </source>
</reference>
<organism evidence="1">
    <name type="scientific">Iconisemion striatum</name>
    <dbReference type="NCBI Taxonomy" id="60296"/>
    <lineage>
        <taxon>Eukaryota</taxon>
        <taxon>Metazoa</taxon>
        <taxon>Chordata</taxon>
        <taxon>Craniata</taxon>
        <taxon>Vertebrata</taxon>
        <taxon>Euteleostomi</taxon>
        <taxon>Actinopterygii</taxon>
        <taxon>Neopterygii</taxon>
        <taxon>Teleostei</taxon>
        <taxon>Neoteleostei</taxon>
        <taxon>Acanthomorphata</taxon>
        <taxon>Ovalentaria</taxon>
        <taxon>Atherinomorphae</taxon>
        <taxon>Cyprinodontiformes</taxon>
        <taxon>Nothobranchiidae</taxon>
        <taxon>Iconisemion</taxon>
    </lineage>
</organism>
<name>A0A1A7XPF7_9TELE</name>
<reference evidence="1" key="2">
    <citation type="submission" date="2016-06" db="EMBL/GenBank/DDBJ databases">
        <title>The genome of a short-lived fish provides insights into sex chromosome evolution and the genetic control of aging.</title>
        <authorList>
            <person name="Reichwald K."/>
            <person name="Felder M."/>
            <person name="Petzold A."/>
            <person name="Koch P."/>
            <person name="Groth M."/>
            <person name="Platzer M."/>
        </authorList>
    </citation>
    <scope>NUCLEOTIDE SEQUENCE</scope>
    <source>
        <tissue evidence="1">Brain</tissue>
    </source>
</reference>
<sequence>PILGKKMKISPGSNRCPTLLMSCILNATIVLFVKDVLCTSPLLGRTFFFVPSLKNSFCSFSEVFVRLCLYIYISENILAYPQTCLSFKV</sequence>
<feature type="non-terminal residue" evidence="1">
    <location>
        <position position="1"/>
    </location>
</feature>
<proteinExistence type="predicted"/>